<gene>
    <name evidence="1" type="ORF">DEBURN_LOCUS3114</name>
</gene>
<proteinExistence type="predicted"/>
<keyword evidence="2" id="KW-1185">Reference proteome</keyword>
<protein>
    <submittedName>
        <fullName evidence="1">10668_t:CDS:1</fullName>
    </submittedName>
</protein>
<dbReference type="EMBL" id="CAJVPK010000188">
    <property type="protein sequence ID" value="CAG8470030.1"/>
    <property type="molecule type" value="Genomic_DNA"/>
</dbReference>
<evidence type="ECO:0000313" key="1">
    <source>
        <dbReference type="EMBL" id="CAG8470030.1"/>
    </source>
</evidence>
<evidence type="ECO:0000313" key="2">
    <source>
        <dbReference type="Proteomes" id="UP000789706"/>
    </source>
</evidence>
<reference evidence="1" key="1">
    <citation type="submission" date="2021-06" db="EMBL/GenBank/DDBJ databases">
        <authorList>
            <person name="Kallberg Y."/>
            <person name="Tangrot J."/>
            <person name="Rosling A."/>
        </authorList>
    </citation>
    <scope>NUCLEOTIDE SEQUENCE</scope>
    <source>
        <strain evidence="1">AZ414A</strain>
    </source>
</reference>
<sequence>MLPTIQTNDSTIAELKTTTTQIISSRITRKVVHFSNETNDTNDDSNVQFMSPCKKLVFNRIEPVLAYSDKLGTITPKKYDDPKKDRYAHLRPYRPYGFVDENYPSDGDLFQLIQLDLAFCKNYEYLRHSENL</sequence>
<comment type="caution">
    <text evidence="1">The sequence shown here is derived from an EMBL/GenBank/DDBJ whole genome shotgun (WGS) entry which is preliminary data.</text>
</comment>
<dbReference type="AlphaFoldDB" id="A0A9N8Z3N7"/>
<name>A0A9N8Z3N7_9GLOM</name>
<organism evidence="1 2">
    <name type="scientific">Diversispora eburnea</name>
    <dbReference type="NCBI Taxonomy" id="1213867"/>
    <lineage>
        <taxon>Eukaryota</taxon>
        <taxon>Fungi</taxon>
        <taxon>Fungi incertae sedis</taxon>
        <taxon>Mucoromycota</taxon>
        <taxon>Glomeromycotina</taxon>
        <taxon>Glomeromycetes</taxon>
        <taxon>Diversisporales</taxon>
        <taxon>Diversisporaceae</taxon>
        <taxon>Diversispora</taxon>
    </lineage>
</organism>
<accession>A0A9N8Z3N7</accession>
<dbReference type="Proteomes" id="UP000789706">
    <property type="component" value="Unassembled WGS sequence"/>
</dbReference>